<gene>
    <name evidence="9" type="ORF">IC227_03000</name>
</gene>
<evidence type="ECO:0000313" key="10">
    <source>
        <dbReference type="Proteomes" id="UP000637757"/>
    </source>
</evidence>
<evidence type="ECO:0000256" key="1">
    <source>
        <dbReference type="ARBA" id="ARBA00004651"/>
    </source>
</evidence>
<dbReference type="PANTHER" id="PTHR47371:SF3">
    <property type="entry name" value="PHOSPHOGLYCEROL TRANSFERASE I"/>
    <property type="match status" value="1"/>
</dbReference>
<dbReference type="SUPFAM" id="SSF53649">
    <property type="entry name" value="Alkaline phosphatase-like"/>
    <property type="match status" value="1"/>
</dbReference>
<feature type="transmembrane region" description="Helical" evidence="7">
    <location>
        <begin position="167"/>
        <end position="184"/>
    </location>
</feature>
<dbReference type="PANTHER" id="PTHR47371">
    <property type="entry name" value="LIPOTEICHOIC ACID SYNTHASE"/>
    <property type="match status" value="1"/>
</dbReference>
<dbReference type="GO" id="GO:0005886">
    <property type="term" value="C:plasma membrane"/>
    <property type="evidence" value="ECO:0007669"/>
    <property type="project" value="UniProtKB-SubCell"/>
</dbReference>
<protein>
    <submittedName>
        <fullName evidence="9">LTA synthase family protein</fullName>
    </submittedName>
</protein>
<organism evidence="9 10">
    <name type="scientific">Enterococcus lacertideformus</name>
    <dbReference type="NCBI Taxonomy" id="2771493"/>
    <lineage>
        <taxon>Bacteria</taxon>
        <taxon>Bacillati</taxon>
        <taxon>Bacillota</taxon>
        <taxon>Bacilli</taxon>
        <taxon>Lactobacillales</taxon>
        <taxon>Enterococcaceae</taxon>
        <taxon>Enterococcus</taxon>
    </lineage>
</organism>
<evidence type="ECO:0000256" key="6">
    <source>
        <dbReference type="ARBA" id="ARBA00023136"/>
    </source>
</evidence>
<dbReference type="EMBL" id="JADAKE010000008">
    <property type="protein sequence ID" value="MBF8807534.1"/>
    <property type="molecule type" value="Genomic_DNA"/>
</dbReference>
<dbReference type="InterPro" id="IPR050448">
    <property type="entry name" value="OpgB/LTA_synthase_biosynth"/>
</dbReference>
<dbReference type="Proteomes" id="UP000637757">
    <property type="component" value="Unassembled WGS sequence"/>
</dbReference>
<evidence type="ECO:0000256" key="2">
    <source>
        <dbReference type="ARBA" id="ARBA00004936"/>
    </source>
</evidence>
<comment type="pathway">
    <text evidence="2">Cell wall biogenesis; lipoteichoic acid biosynthesis.</text>
</comment>
<comment type="caution">
    <text evidence="9">The sequence shown here is derived from an EMBL/GenBank/DDBJ whole genome shotgun (WGS) entry which is preliminary data.</text>
</comment>
<evidence type="ECO:0000259" key="8">
    <source>
        <dbReference type="Pfam" id="PF00884"/>
    </source>
</evidence>
<keyword evidence="5 7" id="KW-1133">Transmembrane helix</keyword>
<keyword evidence="4 7" id="KW-0812">Transmembrane</keyword>
<dbReference type="Pfam" id="PF00884">
    <property type="entry name" value="Sulfatase"/>
    <property type="match status" value="1"/>
</dbReference>
<evidence type="ECO:0000313" key="9">
    <source>
        <dbReference type="EMBL" id="MBF8807534.1"/>
    </source>
</evidence>
<reference evidence="9" key="1">
    <citation type="submission" date="2020-09" db="EMBL/GenBank/DDBJ databases">
        <title>Genomic insights into the novelty and pathogenicity of a unique biofilm-forming Enterococcus sp. bacteria (Enterococcus lacertideformus) identified in reptiles.</title>
        <authorList>
            <person name="Agius J.E."/>
            <person name="Phalen D.N."/>
            <person name="Rose K."/>
            <person name="Eden J.-S."/>
        </authorList>
    </citation>
    <scope>NUCLEOTIDE SEQUENCE</scope>
    <source>
        <strain evidence="9">PHRS 0518</strain>
    </source>
</reference>
<dbReference type="AlphaFoldDB" id="A0A931AY89"/>
<feature type="transmembrane region" description="Helical" evidence="7">
    <location>
        <begin position="60"/>
        <end position="78"/>
    </location>
</feature>
<keyword evidence="6 7" id="KW-0472">Membrane</keyword>
<evidence type="ECO:0000256" key="5">
    <source>
        <dbReference type="ARBA" id="ARBA00022989"/>
    </source>
</evidence>
<evidence type="ECO:0000256" key="3">
    <source>
        <dbReference type="ARBA" id="ARBA00022475"/>
    </source>
</evidence>
<sequence>MKRHINNCLNKLSFKQRNSLKYALIVMSTVFIIVLSNLYLQWCQNNFSVDLALKFAFSWHTEKFFLSCLVLFTLFLFLVSLLGSFLFGTGLYLVGIGILGYADYLKMSYRQEPIYPDDLKMITEFGLLKDMTDSVLFYLLLGLVAFVVTGGIWSIYRSFKKTRKFQAIRIVTLITTILSLIYISNFNNPNNLLRKAYNKTALWIPYSQKMNYYNTGFIGGFLYNLNIDPMEEPEGYSEAKITEITTQYQKLADEKNKMALAEQPNIIYVMSESFSDPSRLNGVEVTGAPLADYYSIANQTYSGNMLSQNYGGGTANIEFEALTGFSMALFNAQLTTPYTMMVPKMKQLPSIVSTLRAQDYRTTAIHPYNTSMYKRKDVYNILGFDDFISENTMSYTDTIEDNPYISDQSAYKEVIDLLKKEESPQFIHLVTMQTHMPYVGKYTDLEYSVKTADDSGVSSLKNYLQDISYSSQALKKFTEELKKVPRRTLVVFWGDHLPGIYSKEIQEKNDKQTLHETQFLMFDNQRNLAKSQAQNVVTSPFYFTAKLMELADQTTTGFYQLLLSLEQELPAFERGLYYQAGQWYKELQLNKKQEELYKAYEMIQYDILSGKQYSLKNQFFEK</sequence>
<evidence type="ECO:0000256" key="4">
    <source>
        <dbReference type="ARBA" id="ARBA00022692"/>
    </source>
</evidence>
<dbReference type="InterPro" id="IPR017850">
    <property type="entry name" value="Alkaline_phosphatase_core_sf"/>
</dbReference>
<feature type="transmembrane region" description="Helical" evidence="7">
    <location>
        <begin position="85"/>
        <end position="102"/>
    </location>
</feature>
<proteinExistence type="predicted"/>
<feature type="transmembrane region" description="Helical" evidence="7">
    <location>
        <begin position="20"/>
        <end position="40"/>
    </location>
</feature>
<accession>A0A931AY89</accession>
<keyword evidence="3" id="KW-1003">Cell membrane</keyword>
<evidence type="ECO:0000256" key="7">
    <source>
        <dbReference type="SAM" id="Phobius"/>
    </source>
</evidence>
<feature type="transmembrane region" description="Helical" evidence="7">
    <location>
        <begin position="135"/>
        <end position="155"/>
    </location>
</feature>
<name>A0A931AY89_9ENTE</name>
<dbReference type="CDD" id="cd16015">
    <property type="entry name" value="LTA_synthase"/>
    <property type="match status" value="1"/>
</dbReference>
<comment type="subcellular location">
    <subcellularLocation>
        <location evidence="1">Cell membrane</location>
        <topology evidence="1">Multi-pass membrane protein</topology>
    </subcellularLocation>
</comment>
<feature type="domain" description="Sulfatase N-terminal" evidence="8">
    <location>
        <begin position="264"/>
        <end position="552"/>
    </location>
</feature>
<dbReference type="Gene3D" id="3.40.720.10">
    <property type="entry name" value="Alkaline Phosphatase, subunit A"/>
    <property type="match status" value="1"/>
</dbReference>
<dbReference type="InterPro" id="IPR000917">
    <property type="entry name" value="Sulfatase_N"/>
</dbReference>
<keyword evidence="10" id="KW-1185">Reference proteome</keyword>